<name>A0A9W4HNH4_PENOL</name>
<evidence type="ECO:0000313" key="1">
    <source>
        <dbReference type="EMBL" id="CAG8068744.1"/>
    </source>
</evidence>
<organism evidence="1 2">
    <name type="scientific">Penicillium olsonii</name>
    <dbReference type="NCBI Taxonomy" id="99116"/>
    <lineage>
        <taxon>Eukaryota</taxon>
        <taxon>Fungi</taxon>
        <taxon>Dikarya</taxon>
        <taxon>Ascomycota</taxon>
        <taxon>Pezizomycotina</taxon>
        <taxon>Eurotiomycetes</taxon>
        <taxon>Eurotiomycetidae</taxon>
        <taxon>Eurotiales</taxon>
        <taxon>Aspergillaceae</taxon>
        <taxon>Penicillium</taxon>
    </lineage>
</organism>
<dbReference type="EMBL" id="CAJVOS010000018">
    <property type="protein sequence ID" value="CAG8068744.1"/>
    <property type="molecule type" value="Genomic_DNA"/>
</dbReference>
<sequence>MYTLDQTPLIPVTITTAAQKQFSSTPIDRPRQPNKVTTYFIFLTNQDNSFISRQSLYPNRRVVVNG</sequence>
<gene>
    <name evidence="1" type="ORF">POLS_LOCUS3767</name>
</gene>
<reference evidence="1" key="1">
    <citation type="submission" date="2021-07" db="EMBL/GenBank/DDBJ databases">
        <authorList>
            <person name="Branca A.L. A."/>
        </authorList>
    </citation>
    <scope>NUCLEOTIDE SEQUENCE</scope>
</reference>
<dbReference type="AlphaFoldDB" id="A0A9W4HNH4"/>
<comment type="caution">
    <text evidence="1">The sequence shown here is derived from an EMBL/GenBank/DDBJ whole genome shotgun (WGS) entry which is preliminary data.</text>
</comment>
<evidence type="ECO:0000313" key="2">
    <source>
        <dbReference type="Proteomes" id="UP001153618"/>
    </source>
</evidence>
<accession>A0A9W4HNH4</accession>
<protein>
    <submittedName>
        <fullName evidence="1">Uncharacterized protein</fullName>
    </submittedName>
</protein>
<keyword evidence="2" id="KW-1185">Reference proteome</keyword>
<proteinExistence type="predicted"/>
<dbReference type="Proteomes" id="UP001153618">
    <property type="component" value="Unassembled WGS sequence"/>
</dbReference>